<reference evidence="1" key="1">
    <citation type="submission" date="2023-07" db="EMBL/GenBank/DDBJ databases">
        <authorList>
            <consortium name="AG Swart"/>
            <person name="Singh M."/>
            <person name="Singh A."/>
            <person name="Seah K."/>
            <person name="Emmerich C."/>
        </authorList>
    </citation>
    <scope>NUCLEOTIDE SEQUENCE</scope>
    <source>
        <strain evidence="1">DP1</strain>
    </source>
</reference>
<evidence type="ECO:0000313" key="2">
    <source>
        <dbReference type="Proteomes" id="UP001295684"/>
    </source>
</evidence>
<accession>A0AAD1XKP2</accession>
<keyword evidence="2" id="KW-1185">Reference proteome</keyword>
<proteinExistence type="predicted"/>
<dbReference type="Proteomes" id="UP001295684">
    <property type="component" value="Unassembled WGS sequence"/>
</dbReference>
<comment type="caution">
    <text evidence="1">The sequence shown here is derived from an EMBL/GenBank/DDBJ whole genome shotgun (WGS) entry which is preliminary data.</text>
</comment>
<name>A0AAD1XKP2_EUPCR</name>
<dbReference type="AlphaFoldDB" id="A0AAD1XKP2"/>
<organism evidence="1 2">
    <name type="scientific">Euplotes crassus</name>
    <dbReference type="NCBI Taxonomy" id="5936"/>
    <lineage>
        <taxon>Eukaryota</taxon>
        <taxon>Sar</taxon>
        <taxon>Alveolata</taxon>
        <taxon>Ciliophora</taxon>
        <taxon>Intramacronucleata</taxon>
        <taxon>Spirotrichea</taxon>
        <taxon>Hypotrichia</taxon>
        <taxon>Euplotida</taxon>
        <taxon>Euplotidae</taxon>
        <taxon>Moneuplotes</taxon>
    </lineage>
</organism>
<gene>
    <name evidence="1" type="ORF">ECRASSUSDP1_LOCUS15769</name>
</gene>
<protein>
    <submittedName>
        <fullName evidence="1">Uncharacterized protein</fullName>
    </submittedName>
</protein>
<evidence type="ECO:0000313" key="1">
    <source>
        <dbReference type="EMBL" id="CAI2374417.1"/>
    </source>
</evidence>
<dbReference type="EMBL" id="CAMPGE010015817">
    <property type="protein sequence ID" value="CAI2374417.1"/>
    <property type="molecule type" value="Genomic_DNA"/>
</dbReference>
<sequence>MLTSKSAKLLYKSQVLSQLARRSFAITIPNKKLHFIDHPVHGMVYPVVCYHKDSIKPRRKIFTLASLSTANMLVAYSLFVDPLLQYTAAAALCQPQFFIPAILMNMIYMGEYKNMIHAKRDMCINMWLTPQGKHVLVDTFSGKTRKIDIKNFYKFEHKKTRFRLGNRIDMYHGANNYLFLAGNPHTIDHEILDSVMNKDYIDTKNVTFDIDTNKSFTWEIDKLMRSDIRRYHKRITYKYLNPLTEEEKKNNEKKLKAIYRLRKNLKNFTPSRGLNHNFYRTMKAYTTTKKWADFNITKLQGSMIDFTTKKEGIETFKEYPAHPDEQKEIDRKVALEQAFLQKRKTLLRRPREIVNA</sequence>